<accession>A0A2A2TP37</accession>
<dbReference type="GO" id="GO:0016787">
    <property type="term" value="F:hydrolase activity"/>
    <property type="evidence" value="ECO:0007669"/>
    <property type="project" value="UniProtKB-KW"/>
</dbReference>
<dbReference type="PANTHER" id="PTHR45228">
    <property type="entry name" value="CYCLIC DI-GMP PHOSPHODIESTERASE TM_0186-RELATED"/>
    <property type="match status" value="1"/>
</dbReference>
<dbReference type="Pfam" id="PF13487">
    <property type="entry name" value="HD_5"/>
    <property type="match status" value="1"/>
</dbReference>
<evidence type="ECO:0000313" key="2">
    <source>
        <dbReference type="EMBL" id="PAX60202.1"/>
    </source>
</evidence>
<reference evidence="2 3" key="1">
    <citation type="submission" date="2017-08" db="EMBL/GenBank/DDBJ databases">
        <title>Draft genome sequence of filamentous cyanobacterium Calothrix elsteri CCALA 953.</title>
        <authorList>
            <person name="Gagunashvili A.N."/>
            <person name="Elster J."/>
            <person name="Andresson O.S."/>
        </authorList>
    </citation>
    <scope>NUCLEOTIDE SEQUENCE [LARGE SCALE GENOMIC DNA]</scope>
    <source>
        <strain evidence="2 3">CCALA 953</strain>
    </source>
</reference>
<dbReference type="Pfam" id="PF10069">
    <property type="entry name" value="DICT"/>
    <property type="match status" value="1"/>
</dbReference>
<dbReference type="CDD" id="cd00077">
    <property type="entry name" value="HDc"/>
    <property type="match status" value="1"/>
</dbReference>
<dbReference type="PROSITE" id="PS51832">
    <property type="entry name" value="HD_GYP"/>
    <property type="match status" value="1"/>
</dbReference>
<gene>
    <name evidence="2" type="ORF">CK510_02980</name>
</gene>
<evidence type="ECO:0000259" key="1">
    <source>
        <dbReference type="PROSITE" id="PS51832"/>
    </source>
</evidence>
<dbReference type="Gene3D" id="1.10.3210.10">
    <property type="entry name" value="Hypothetical protein af1432"/>
    <property type="match status" value="1"/>
</dbReference>
<protein>
    <submittedName>
        <fullName evidence="2">Metal-dependent phosphohydrolase</fullName>
    </submittedName>
</protein>
<dbReference type="InterPro" id="IPR003607">
    <property type="entry name" value="HD/PDEase_dom"/>
</dbReference>
<dbReference type="InterPro" id="IPR037522">
    <property type="entry name" value="HD_GYP_dom"/>
</dbReference>
<dbReference type="AlphaFoldDB" id="A0A2A2TP37"/>
<sequence>MLEGSILQKLETSHRQSQRPIRFGVYFKNTLVALCHALEDHILSHDDSPLVITAFQQGKWYLQEADRYADIAKIAKQVVIMASADSGWAEHPTSQLPNVDLVGLKPEDAVSEEWHLIILSPNYTAMVLCQELSQADYGVAGQPEADLERKFYGLWTFEPELVKETVTLAISHINDYNPELAKRLTEYQKEIRSHLVTGEELSAVVTRVVDYLQTGQKNTTHKILDRNLVSNEIQAFLRMAQIMDAADITNPMAASEVVALTETICQLLDLPAWQIKRSRLAALLHRIDPLQRAESILTAGSAHRYQDDTPDIPPSCPLVPGAQVLRTMPRLRAIAQIITHQTESWDGRGEPARLAGDEIPLESRILALAADFQHRVNQKKSTNLSQEEIFAQALEECKQQSTRFDPKLVEVLTLLVMGLQQGLELPLMTAKVTSGMWLLDFRLDNEEKTGVEATSR</sequence>
<comment type="caution">
    <text evidence="2">The sequence shown here is derived from an EMBL/GenBank/DDBJ whole genome shotgun (WGS) entry which is preliminary data.</text>
</comment>
<dbReference type="RefSeq" id="WP_095720277.1">
    <property type="nucleotide sequence ID" value="NZ_NTFS01000018.1"/>
</dbReference>
<keyword evidence="3" id="KW-1185">Reference proteome</keyword>
<dbReference type="PANTHER" id="PTHR45228:SF1">
    <property type="entry name" value="CYCLIC DI-GMP PHOSPHODIESTERASE TM_0186"/>
    <property type="match status" value="1"/>
</dbReference>
<dbReference type="InterPro" id="IPR052020">
    <property type="entry name" value="Cyclic_di-GMP/3'3'-cGAMP_PDE"/>
</dbReference>
<dbReference type="EMBL" id="NTFS01000018">
    <property type="protein sequence ID" value="PAX60202.1"/>
    <property type="molecule type" value="Genomic_DNA"/>
</dbReference>
<keyword evidence="2" id="KW-0378">Hydrolase</keyword>
<name>A0A2A2TP37_9CYAN</name>
<dbReference type="InterPro" id="IPR019278">
    <property type="entry name" value="DICT_dom"/>
</dbReference>
<organism evidence="2 3">
    <name type="scientific">Brunnivagina elsteri CCALA 953</name>
    <dbReference type="NCBI Taxonomy" id="987040"/>
    <lineage>
        <taxon>Bacteria</taxon>
        <taxon>Bacillati</taxon>
        <taxon>Cyanobacteriota</taxon>
        <taxon>Cyanophyceae</taxon>
        <taxon>Nostocales</taxon>
        <taxon>Calotrichaceae</taxon>
        <taxon>Brunnivagina</taxon>
    </lineage>
</organism>
<dbReference type="Pfam" id="PF17150">
    <property type="entry name" value="CHASE6_C"/>
    <property type="match status" value="1"/>
</dbReference>
<feature type="domain" description="HD-GYP" evidence="1">
    <location>
        <begin position="228"/>
        <end position="428"/>
    </location>
</feature>
<dbReference type="InterPro" id="IPR033415">
    <property type="entry name" value="CHASE6_C"/>
</dbReference>
<dbReference type="OrthoDB" id="9804747at2"/>
<evidence type="ECO:0000313" key="3">
    <source>
        <dbReference type="Proteomes" id="UP000218238"/>
    </source>
</evidence>
<proteinExistence type="predicted"/>
<dbReference type="Proteomes" id="UP000218238">
    <property type="component" value="Unassembled WGS sequence"/>
</dbReference>